<dbReference type="Ensembl" id="ENSPKIT00000031090.1">
    <property type="protein sequence ID" value="ENSPKIP00000007046.1"/>
    <property type="gene ID" value="ENSPKIG00000023081.1"/>
</dbReference>
<protein>
    <recommendedName>
        <fullName evidence="6">G-protein coupled receptors family 1 profile domain-containing protein</fullName>
    </recommendedName>
</protein>
<dbReference type="STRING" id="1676925.ENSPKIP00000007046"/>
<organism evidence="7 8">
    <name type="scientific">Paramormyrops kingsleyae</name>
    <dbReference type="NCBI Taxonomy" id="1676925"/>
    <lineage>
        <taxon>Eukaryota</taxon>
        <taxon>Metazoa</taxon>
        <taxon>Chordata</taxon>
        <taxon>Craniata</taxon>
        <taxon>Vertebrata</taxon>
        <taxon>Euteleostomi</taxon>
        <taxon>Actinopterygii</taxon>
        <taxon>Neopterygii</taxon>
        <taxon>Teleostei</taxon>
        <taxon>Osteoglossocephala</taxon>
        <taxon>Osteoglossomorpha</taxon>
        <taxon>Osteoglossiformes</taxon>
        <taxon>Mormyridae</taxon>
        <taxon>Paramormyrops</taxon>
    </lineage>
</organism>
<feature type="transmembrane region" description="Helical" evidence="5">
    <location>
        <begin position="230"/>
        <end position="254"/>
    </location>
</feature>
<evidence type="ECO:0000256" key="2">
    <source>
        <dbReference type="ARBA" id="ARBA00022692"/>
    </source>
</evidence>
<feature type="transmembrane region" description="Helical" evidence="5">
    <location>
        <begin position="58"/>
        <end position="76"/>
    </location>
</feature>
<keyword evidence="4 5" id="KW-0472">Membrane</keyword>
<feature type="transmembrane region" description="Helical" evidence="5">
    <location>
        <begin position="21"/>
        <end position="38"/>
    </location>
</feature>
<name>A0A3B3QNN4_9TELE</name>
<proteinExistence type="predicted"/>
<dbReference type="GO" id="GO:0004930">
    <property type="term" value="F:G protein-coupled receptor activity"/>
    <property type="evidence" value="ECO:0007669"/>
    <property type="project" value="InterPro"/>
</dbReference>
<dbReference type="GO" id="GO:0016020">
    <property type="term" value="C:membrane"/>
    <property type="evidence" value="ECO:0007669"/>
    <property type="project" value="UniProtKB-SubCell"/>
</dbReference>
<dbReference type="Gene3D" id="1.20.1070.10">
    <property type="entry name" value="Rhodopsin 7-helix transmembrane proteins"/>
    <property type="match status" value="1"/>
</dbReference>
<evidence type="ECO:0000256" key="1">
    <source>
        <dbReference type="ARBA" id="ARBA00004370"/>
    </source>
</evidence>
<feature type="transmembrane region" description="Helical" evidence="5">
    <location>
        <begin position="138"/>
        <end position="162"/>
    </location>
</feature>
<accession>A0A3B3QNN4</accession>
<comment type="subcellular location">
    <subcellularLocation>
        <location evidence="1">Membrane</location>
    </subcellularLocation>
</comment>
<evidence type="ECO:0000256" key="3">
    <source>
        <dbReference type="ARBA" id="ARBA00022989"/>
    </source>
</evidence>
<feature type="transmembrane region" description="Helical" evidence="5">
    <location>
        <begin position="192"/>
        <end position="210"/>
    </location>
</feature>
<feature type="transmembrane region" description="Helical" evidence="5">
    <location>
        <begin position="108"/>
        <end position="126"/>
    </location>
</feature>
<dbReference type="PROSITE" id="PS50262">
    <property type="entry name" value="G_PROTEIN_RECEP_F1_2"/>
    <property type="match status" value="1"/>
</dbReference>
<keyword evidence="8" id="KW-1185">Reference proteome</keyword>
<dbReference type="InterPro" id="IPR017452">
    <property type="entry name" value="GPCR_Rhodpsn_7TM"/>
</dbReference>
<dbReference type="InterPro" id="IPR052921">
    <property type="entry name" value="GPCR1_Superfamily_Member"/>
</dbReference>
<dbReference type="InterPro" id="IPR000276">
    <property type="entry name" value="GPCR_Rhodpsn"/>
</dbReference>
<dbReference type="GO" id="GO:0004984">
    <property type="term" value="F:olfactory receptor activity"/>
    <property type="evidence" value="ECO:0007669"/>
    <property type="project" value="TreeGrafter"/>
</dbReference>
<reference evidence="7" key="2">
    <citation type="submission" date="2025-09" db="UniProtKB">
        <authorList>
            <consortium name="Ensembl"/>
        </authorList>
    </citation>
    <scope>IDENTIFICATION</scope>
</reference>
<dbReference type="SUPFAM" id="SSF81321">
    <property type="entry name" value="Family A G protein-coupled receptor-like"/>
    <property type="match status" value="1"/>
</dbReference>
<dbReference type="Proteomes" id="UP000261540">
    <property type="component" value="Unplaced"/>
</dbReference>
<feature type="transmembrane region" description="Helical" evidence="5">
    <location>
        <begin position="266"/>
        <end position="286"/>
    </location>
</feature>
<dbReference type="GO" id="GO:0005549">
    <property type="term" value="F:odorant binding"/>
    <property type="evidence" value="ECO:0007669"/>
    <property type="project" value="TreeGrafter"/>
</dbReference>
<evidence type="ECO:0000256" key="4">
    <source>
        <dbReference type="ARBA" id="ARBA00023136"/>
    </source>
</evidence>
<feature type="transmembrane region" description="Helical" evidence="5">
    <location>
        <begin position="83"/>
        <end position="102"/>
    </location>
</feature>
<evidence type="ECO:0000259" key="6">
    <source>
        <dbReference type="PROSITE" id="PS50262"/>
    </source>
</evidence>
<dbReference type="CDD" id="cd00637">
    <property type="entry name" value="7tm_classA_rhodopsin-like"/>
    <property type="match status" value="1"/>
</dbReference>
<dbReference type="AlphaFoldDB" id="A0A3B3QNN4"/>
<keyword evidence="2 5" id="KW-0812">Transmembrane</keyword>
<dbReference type="GeneTree" id="ENSGT00940000161337"/>
<evidence type="ECO:0000313" key="8">
    <source>
        <dbReference type="Proteomes" id="UP000261540"/>
    </source>
</evidence>
<reference evidence="7" key="1">
    <citation type="submission" date="2025-08" db="UniProtKB">
        <authorList>
            <consortium name="Ensembl"/>
        </authorList>
    </citation>
    <scope>IDENTIFICATION</scope>
</reference>
<evidence type="ECO:0000313" key="7">
    <source>
        <dbReference type="Ensembl" id="ENSPKIP00000007046.1"/>
    </source>
</evidence>
<dbReference type="FunFam" id="1.20.1070.10:FF:000096">
    <property type="entry name" value="Odorant receptor 131-2"/>
    <property type="match status" value="1"/>
</dbReference>
<keyword evidence="3 5" id="KW-1133">Transmembrane helix</keyword>
<evidence type="ECO:0000256" key="5">
    <source>
        <dbReference type="SAM" id="Phobius"/>
    </source>
</evidence>
<feature type="domain" description="G-protein coupled receptors family 1 profile" evidence="6">
    <location>
        <begin position="38"/>
        <end position="284"/>
    </location>
</feature>
<dbReference type="Pfam" id="PF00001">
    <property type="entry name" value="7tm_1"/>
    <property type="match status" value="1"/>
</dbReference>
<dbReference type="PANTHER" id="PTHR26451">
    <property type="entry name" value="G_PROTEIN_RECEP_F1_2 DOMAIN-CONTAINING PROTEIN"/>
    <property type="match status" value="1"/>
</dbReference>
<sequence length="306" mass="35417">MNFSVETNTSIVLLRESLKSALTRNIIVVTLCIIISYINGVMVHTFLRHEILNEDPRYMLFIHMVFNDIIQLTIAVMLHVFSYVFYTINMSFCCLLLMIAIFCTQSTPLYLASMAIECYIAVCYPLRHAQICTVRRTYVLIALICTLGALPVLPDLIVLLAMDPLNFFHSTVLCIRETVFKHPILQKKKKEIIDMLFLVSVWCILIYSYLRIVMAAKAAKSDSQKARNTIILHAVQLLMSMLTYLATTINNALLYTFPKYILEVKFTTYLIVQILPRFFSPFIYGVRDQTFRKYLRKYLCNITPPL</sequence>
<dbReference type="PANTHER" id="PTHR26451:SF998">
    <property type="entry name" value="ODORANT RECEPTOR-RELATED"/>
    <property type="match status" value="1"/>
</dbReference>